<comment type="caution">
    <text evidence="2">The sequence shown here is derived from an EMBL/GenBank/DDBJ whole genome shotgun (WGS) entry which is preliminary data.</text>
</comment>
<accession>A0AAD6MXT1</accession>
<feature type="region of interest" description="Disordered" evidence="1">
    <location>
        <begin position="1"/>
        <end position="29"/>
    </location>
</feature>
<organism evidence="2 3">
    <name type="scientific">Penicillium malachiteum</name>
    <dbReference type="NCBI Taxonomy" id="1324776"/>
    <lineage>
        <taxon>Eukaryota</taxon>
        <taxon>Fungi</taxon>
        <taxon>Dikarya</taxon>
        <taxon>Ascomycota</taxon>
        <taxon>Pezizomycotina</taxon>
        <taxon>Eurotiomycetes</taxon>
        <taxon>Eurotiomycetidae</taxon>
        <taxon>Eurotiales</taxon>
        <taxon>Aspergillaceae</taxon>
        <taxon>Penicillium</taxon>
    </lineage>
</organism>
<protein>
    <submittedName>
        <fullName evidence="2">Uncharacterized protein</fullName>
    </submittedName>
</protein>
<proteinExistence type="predicted"/>
<gene>
    <name evidence="2" type="ORF">N7493_003666</name>
</gene>
<reference evidence="2" key="2">
    <citation type="submission" date="2023-01" db="EMBL/GenBank/DDBJ databases">
        <authorList>
            <person name="Petersen C."/>
        </authorList>
    </citation>
    <scope>NUCLEOTIDE SEQUENCE</scope>
    <source>
        <strain evidence="2">IBT 17514</strain>
    </source>
</reference>
<dbReference type="Proteomes" id="UP001215712">
    <property type="component" value="Unassembled WGS sequence"/>
</dbReference>
<evidence type="ECO:0000313" key="2">
    <source>
        <dbReference type="EMBL" id="KAJ5732185.1"/>
    </source>
</evidence>
<evidence type="ECO:0000313" key="3">
    <source>
        <dbReference type="Proteomes" id="UP001215712"/>
    </source>
</evidence>
<reference evidence="2" key="1">
    <citation type="journal article" date="2023" name="IMA Fungus">
        <title>Comparative genomic study of the Penicillium genus elucidates a diverse pangenome and 15 lateral gene transfer events.</title>
        <authorList>
            <person name="Petersen C."/>
            <person name="Sorensen T."/>
            <person name="Nielsen M.R."/>
            <person name="Sondergaard T.E."/>
            <person name="Sorensen J.L."/>
            <person name="Fitzpatrick D.A."/>
            <person name="Frisvad J.C."/>
            <person name="Nielsen K.L."/>
        </authorList>
    </citation>
    <scope>NUCLEOTIDE SEQUENCE</scope>
    <source>
        <strain evidence="2">IBT 17514</strain>
    </source>
</reference>
<name>A0AAD6MXT1_9EURO</name>
<feature type="compositionally biased region" description="Basic and acidic residues" evidence="1">
    <location>
        <begin position="1"/>
        <end position="10"/>
    </location>
</feature>
<evidence type="ECO:0000256" key="1">
    <source>
        <dbReference type="SAM" id="MobiDB-lite"/>
    </source>
</evidence>
<dbReference type="AlphaFoldDB" id="A0AAD6MXT1"/>
<keyword evidence="3" id="KW-1185">Reference proteome</keyword>
<dbReference type="EMBL" id="JAQJAN010000004">
    <property type="protein sequence ID" value="KAJ5732185.1"/>
    <property type="molecule type" value="Genomic_DNA"/>
</dbReference>
<sequence>MSVDIRKELQAGEARATKRRRQSDTRRRTSLALRWLDATHVASRKKNAKVVNPAGDVND</sequence>